<dbReference type="Gene3D" id="3.30.710.10">
    <property type="entry name" value="Potassium Channel Kv1.1, Chain A"/>
    <property type="match status" value="1"/>
</dbReference>
<evidence type="ECO:0000313" key="3">
    <source>
        <dbReference type="Proteomes" id="UP000759537"/>
    </source>
</evidence>
<reference evidence="2" key="2">
    <citation type="journal article" date="2020" name="Nat. Commun.">
        <title>Large-scale genome sequencing of mycorrhizal fungi provides insights into the early evolution of symbiotic traits.</title>
        <authorList>
            <person name="Miyauchi S."/>
            <person name="Kiss E."/>
            <person name="Kuo A."/>
            <person name="Drula E."/>
            <person name="Kohler A."/>
            <person name="Sanchez-Garcia M."/>
            <person name="Morin E."/>
            <person name="Andreopoulos B."/>
            <person name="Barry K.W."/>
            <person name="Bonito G."/>
            <person name="Buee M."/>
            <person name="Carver A."/>
            <person name="Chen C."/>
            <person name="Cichocki N."/>
            <person name="Clum A."/>
            <person name="Culley D."/>
            <person name="Crous P.W."/>
            <person name="Fauchery L."/>
            <person name="Girlanda M."/>
            <person name="Hayes R.D."/>
            <person name="Keri Z."/>
            <person name="LaButti K."/>
            <person name="Lipzen A."/>
            <person name="Lombard V."/>
            <person name="Magnuson J."/>
            <person name="Maillard F."/>
            <person name="Murat C."/>
            <person name="Nolan M."/>
            <person name="Ohm R.A."/>
            <person name="Pangilinan J."/>
            <person name="Pereira M.F."/>
            <person name="Perotto S."/>
            <person name="Peter M."/>
            <person name="Pfister S."/>
            <person name="Riley R."/>
            <person name="Sitrit Y."/>
            <person name="Stielow J.B."/>
            <person name="Szollosi G."/>
            <person name="Zifcakova L."/>
            <person name="Stursova M."/>
            <person name="Spatafora J.W."/>
            <person name="Tedersoo L."/>
            <person name="Vaario L.M."/>
            <person name="Yamada A."/>
            <person name="Yan M."/>
            <person name="Wang P."/>
            <person name="Xu J."/>
            <person name="Bruns T."/>
            <person name="Baldrian P."/>
            <person name="Vilgalys R."/>
            <person name="Dunand C."/>
            <person name="Henrissat B."/>
            <person name="Grigoriev I.V."/>
            <person name="Hibbett D."/>
            <person name="Nagy L.G."/>
            <person name="Martin F.M."/>
        </authorList>
    </citation>
    <scope>NUCLEOTIDE SEQUENCE</scope>
    <source>
        <strain evidence="2">Prilba</strain>
    </source>
</reference>
<gene>
    <name evidence="2" type="ORF">DFH94DRAFT_692439</name>
</gene>
<dbReference type="OrthoDB" id="2367075at2759"/>
<feature type="domain" description="BTB" evidence="1">
    <location>
        <begin position="32"/>
        <end position="100"/>
    </location>
</feature>
<sequence length="249" mass="28538">MSTMGNVPPGSYESCAPDEVPLQPEGNRPFCFDDPQVVEGQKYKIHRYFLTRESEFFEDLFSLPPPGDSASVEGSDEHPIRVPGTSSKEFENLLRFFYFGMHDDYAPSVADWIVILSISTRLICEKVRERATKEISARLGEVDPFELIGLAVKHDVEKWLKPAYRRIVVRQKLITHRESLKVPIHMVVMLMRAREQYWKIEQYYYPCQAVIDGIVCPRGSPDATIDSEIEVMKSAFVETDSPEPEDEDS</sequence>
<dbReference type="Proteomes" id="UP000759537">
    <property type="component" value="Unassembled WGS sequence"/>
</dbReference>
<dbReference type="SUPFAM" id="SSF54695">
    <property type="entry name" value="POZ domain"/>
    <property type="match status" value="1"/>
</dbReference>
<dbReference type="CDD" id="cd18186">
    <property type="entry name" value="BTB_POZ_ZBTB_KLHL-like"/>
    <property type="match status" value="1"/>
</dbReference>
<accession>A0A9P5T8P7</accession>
<comment type="caution">
    <text evidence="2">The sequence shown here is derived from an EMBL/GenBank/DDBJ whole genome shotgun (WGS) entry which is preliminary data.</text>
</comment>
<reference evidence="2" key="1">
    <citation type="submission" date="2019-10" db="EMBL/GenBank/DDBJ databases">
        <authorList>
            <consortium name="DOE Joint Genome Institute"/>
            <person name="Kuo A."/>
            <person name="Miyauchi S."/>
            <person name="Kiss E."/>
            <person name="Drula E."/>
            <person name="Kohler A."/>
            <person name="Sanchez-Garcia M."/>
            <person name="Andreopoulos B."/>
            <person name="Barry K.W."/>
            <person name="Bonito G."/>
            <person name="Buee M."/>
            <person name="Carver A."/>
            <person name="Chen C."/>
            <person name="Cichocki N."/>
            <person name="Clum A."/>
            <person name="Culley D."/>
            <person name="Crous P.W."/>
            <person name="Fauchery L."/>
            <person name="Girlanda M."/>
            <person name="Hayes R."/>
            <person name="Keri Z."/>
            <person name="LaButti K."/>
            <person name="Lipzen A."/>
            <person name="Lombard V."/>
            <person name="Magnuson J."/>
            <person name="Maillard F."/>
            <person name="Morin E."/>
            <person name="Murat C."/>
            <person name="Nolan M."/>
            <person name="Ohm R."/>
            <person name="Pangilinan J."/>
            <person name="Pereira M."/>
            <person name="Perotto S."/>
            <person name="Peter M."/>
            <person name="Riley R."/>
            <person name="Sitrit Y."/>
            <person name="Stielow B."/>
            <person name="Szollosi G."/>
            <person name="Zifcakova L."/>
            <person name="Stursova M."/>
            <person name="Spatafora J.W."/>
            <person name="Tedersoo L."/>
            <person name="Vaario L.-M."/>
            <person name="Yamada A."/>
            <person name="Yan M."/>
            <person name="Wang P."/>
            <person name="Xu J."/>
            <person name="Bruns T."/>
            <person name="Baldrian P."/>
            <person name="Vilgalys R."/>
            <person name="Henrissat B."/>
            <person name="Grigoriev I.V."/>
            <person name="Hibbett D."/>
            <person name="Nagy L.G."/>
            <person name="Martin F.M."/>
        </authorList>
    </citation>
    <scope>NUCLEOTIDE SEQUENCE</scope>
    <source>
        <strain evidence="2">Prilba</strain>
    </source>
</reference>
<protein>
    <recommendedName>
        <fullName evidence="1">BTB domain-containing protein</fullName>
    </recommendedName>
</protein>
<organism evidence="2 3">
    <name type="scientific">Russula ochroleuca</name>
    <dbReference type="NCBI Taxonomy" id="152965"/>
    <lineage>
        <taxon>Eukaryota</taxon>
        <taxon>Fungi</taxon>
        <taxon>Dikarya</taxon>
        <taxon>Basidiomycota</taxon>
        <taxon>Agaricomycotina</taxon>
        <taxon>Agaricomycetes</taxon>
        <taxon>Russulales</taxon>
        <taxon>Russulaceae</taxon>
        <taxon>Russula</taxon>
    </lineage>
</organism>
<dbReference type="InterPro" id="IPR011333">
    <property type="entry name" value="SKP1/BTB/POZ_sf"/>
</dbReference>
<dbReference type="EMBL" id="WHVB01000008">
    <property type="protein sequence ID" value="KAF8480088.1"/>
    <property type="molecule type" value="Genomic_DNA"/>
</dbReference>
<dbReference type="Pfam" id="PF00651">
    <property type="entry name" value="BTB"/>
    <property type="match status" value="1"/>
</dbReference>
<name>A0A9P5T8P7_9AGAM</name>
<keyword evidence="3" id="KW-1185">Reference proteome</keyword>
<dbReference type="AlphaFoldDB" id="A0A9P5T8P7"/>
<proteinExistence type="predicted"/>
<dbReference type="PROSITE" id="PS50097">
    <property type="entry name" value="BTB"/>
    <property type="match status" value="1"/>
</dbReference>
<dbReference type="SMART" id="SM00225">
    <property type="entry name" value="BTB"/>
    <property type="match status" value="1"/>
</dbReference>
<dbReference type="InterPro" id="IPR000210">
    <property type="entry name" value="BTB/POZ_dom"/>
</dbReference>
<evidence type="ECO:0000259" key="1">
    <source>
        <dbReference type="PROSITE" id="PS50097"/>
    </source>
</evidence>
<evidence type="ECO:0000313" key="2">
    <source>
        <dbReference type="EMBL" id="KAF8480088.1"/>
    </source>
</evidence>